<keyword evidence="5" id="KW-0378">Hydrolase</keyword>
<keyword evidence="2" id="KW-1003">Cell membrane</keyword>
<keyword evidence="3" id="KW-0645">Protease</keyword>
<feature type="transmembrane region" description="Helical" evidence="8">
    <location>
        <begin position="80"/>
        <end position="103"/>
    </location>
</feature>
<evidence type="ECO:0000256" key="1">
    <source>
        <dbReference type="ARBA" id="ARBA00004651"/>
    </source>
</evidence>
<keyword evidence="10" id="KW-1185">Reference proteome</keyword>
<evidence type="ECO:0000256" key="7">
    <source>
        <dbReference type="ARBA" id="ARBA00023136"/>
    </source>
</evidence>
<dbReference type="Pfam" id="PF09721">
    <property type="entry name" value="Exosortase_EpsH"/>
    <property type="match status" value="1"/>
</dbReference>
<feature type="transmembrane region" description="Helical" evidence="8">
    <location>
        <begin position="197"/>
        <end position="215"/>
    </location>
</feature>
<keyword evidence="4 8" id="KW-0812">Transmembrane</keyword>
<gene>
    <name evidence="9" type="ORF">Poly21_02480</name>
</gene>
<evidence type="ECO:0000256" key="5">
    <source>
        <dbReference type="ARBA" id="ARBA00022801"/>
    </source>
</evidence>
<feature type="transmembrane region" description="Helical" evidence="8">
    <location>
        <begin position="224"/>
        <end position="249"/>
    </location>
</feature>
<dbReference type="Proteomes" id="UP000319908">
    <property type="component" value="Unassembled WGS sequence"/>
</dbReference>
<feature type="transmembrane region" description="Helical" evidence="8">
    <location>
        <begin position="109"/>
        <end position="142"/>
    </location>
</feature>
<feature type="transmembrane region" description="Helical" evidence="8">
    <location>
        <begin position="47"/>
        <end position="68"/>
    </location>
</feature>
<dbReference type="GO" id="GO:0006508">
    <property type="term" value="P:proteolysis"/>
    <property type="evidence" value="ECO:0007669"/>
    <property type="project" value="UniProtKB-KW"/>
</dbReference>
<evidence type="ECO:0000256" key="4">
    <source>
        <dbReference type="ARBA" id="ARBA00022692"/>
    </source>
</evidence>
<feature type="transmembrane region" description="Helical" evidence="8">
    <location>
        <begin position="261"/>
        <end position="281"/>
    </location>
</feature>
<dbReference type="GO" id="GO:0005886">
    <property type="term" value="C:plasma membrane"/>
    <property type="evidence" value="ECO:0007669"/>
    <property type="project" value="UniProtKB-SubCell"/>
</dbReference>
<evidence type="ECO:0000256" key="6">
    <source>
        <dbReference type="ARBA" id="ARBA00022989"/>
    </source>
</evidence>
<reference evidence="9 10" key="1">
    <citation type="journal article" date="2020" name="Antonie Van Leeuwenhoek">
        <title>Rhodopirellula heiligendammensis sp. nov., Rhodopirellula pilleata sp. nov., and Rhodopirellula solitaria sp. nov. isolated from natural or artificial marine surfaces in Northern Germany and California, USA, and emended description of the genus Rhodopirellula.</title>
        <authorList>
            <person name="Kallscheuer N."/>
            <person name="Wiegand S."/>
            <person name="Jogler M."/>
            <person name="Boedeker C."/>
            <person name="Peeters S.H."/>
            <person name="Rast P."/>
            <person name="Heuer A."/>
            <person name="Jetten M.S.M."/>
            <person name="Rohde M."/>
            <person name="Jogler C."/>
        </authorList>
    </citation>
    <scope>NUCLEOTIDE SEQUENCE [LARGE SCALE GENOMIC DNA]</scope>
    <source>
        <strain evidence="9 10">Poly21</strain>
    </source>
</reference>
<dbReference type="InterPro" id="IPR019127">
    <property type="entry name" value="Exosortase"/>
</dbReference>
<dbReference type="InterPro" id="IPR013426">
    <property type="entry name" value="EpsH-like"/>
</dbReference>
<name>A0A5C6C0L1_9BACT</name>
<dbReference type="EMBL" id="SJPU01000001">
    <property type="protein sequence ID" value="TWU18093.1"/>
    <property type="molecule type" value="Genomic_DNA"/>
</dbReference>
<dbReference type="AlphaFoldDB" id="A0A5C6C0L1"/>
<comment type="caution">
    <text evidence="9">The sequence shown here is derived from an EMBL/GenBank/DDBJ whole genome shotgun (WGS) entry which is preliminary data.</text>
</comment>
<accession>A0A5C6C0L1</accession>
<proteinExistence type="predicted"/>
<evidence type="ECO:0000256" key="3">
    <source>
        <dbReference type="ARBA" id="ARBA00022670"/>
    </source>
</evidence>
<protein>
    <submittedName>
        <fullName evidence="9">Transmembrane exosortase</fullName>
    </submittedName>
</protein>
<dbReference type="GO" id="GO:0008233">
    <property type="term" value="F:peptidase activity"/>
    <property type="evidence" value="ECO:0007669"/>
    <property type="project" value="UniProtKB-KW"/>
</dbReference>
<evidence type="ECO:0000313" key="10">
    <source>
        <dbReference type="Proteomes" id="UP000319908"/>
    </source>
</evidence>
<dbReference type="InterPro" id="IPR026392">
    <property type="entry name" value="Exo/Archaeosortase_dom"/>
</dbReference>
<evidence type="ECO:0000256" key="8">
    <source>
        <dbReference type="SAM" id="Phobius"/>
    </source>
</evidence>
<sequence length="309" mass="33427">MQQCRLEPPISMSSSALFAFALLATLLLSYATVIVRLGEVWWGNADYSHGFFVPVVSVAYMFIHRGVLIEGFNRKQPKTVVAVGIAMLCIGFLLRLVGIAVRALPVEGYSVIALVAGLILLLCGWRALWVMMPACLFLLLMLPLPGGFVMPLRSGLQSVATSISVFALQTLGLPAIARGNVIVLPEAEIGVAEACSGLRMLVAFTALVSALAMFVERPLRDRAILLLCIVPIAVIVNAWRVVVVAVATYYRPGWADTVHDWAGLGMMFLAIGLLWGVLWFLSNLFPTVATSGSKNLTPNMIRSVKAERA</sequence>
<organism evidence="9 10">
    <name type="scientific">Allorhodopirellula heiligendammensis</name>
    <dbReference type="NCBI Taxonomy" id="2714739"/>
    <lineage>
        <taxon>Bacteria</taxon>
        <taxon>Pseudomonadati</taxon>
        <taxon>Planctomycetota</taxon>
        <taxon>Planctomycetia</taxon>
        <taxon>Pirellulales</taxon>
        <taxon>Pirellulaceae</taxon>
        <taxon>Allorhodopirellula</taxon>
    </lineage>
</organism>
<keyword evidence="7 8" id="KW-0472">Membrane</keyword>
<dbReference type="OrthoDB" id="9797363at2"/>
<dbReference type="NCBIfam" id="TIGR04178">
    <property type="entry name" value="exo_archaeo"/>
    <property type="match status" value="1"/>
</dbReference>
<comment type="subcellular location">
    <subcellularLocation>
        <location evidence="1">Cell membrane</location>
        <topology evidence="1">Multi-pass membrane protein</topology>
    </subcellularLocation>
</comment>
<keyword evidence="6 8" id="KW-1133">Transmembrane helix</keyword>
<evidence type="ECO:0000313" key="9">
    <source>
        <dbReference type="EMBL" id="TWU18093.1"/>
    </source>
</evidence>
<dbReference type="NCBIfam" id="TIGR02602">
    <property type="entry name" value="8TM_EpsH"/>
    <property type="match status" value="1"/>
</dbReference>
<evidence type="ECO:0000256" key="2">
    <source>
        <dbReference type="ARBA" id="ARBA00022475"/>
    </source>
</evidence>